<gene>
    <name evidence="2" type="ORF">OP10G_1875</name>
</gene>
<evidence type="ECO:0008006" key="4">
    <source>
        <dbReference type="Google" id="ProtNLM"/>
    </source>
</evidence>
<evidence type="ECO:0000313" key="2">
    <source>
        <dbReference type="EMBL" id="AIE85243.1"/>
    </source>
</evidence>
<keyword evidence="1" id="KW-0472">Membrane</keyword>
<dbReference type="HOGENOM" id="CLU_2568816_0_0_0"/>
<keyword evidence="1" id="KW-0812">Transmembrane</keyword>
<proteinExistence type="predicted"/>
<keyword evidence="1" id="KW-1133">Transmembrane helix</keyword>
<organism evidence="2 3">
    <name type="scientific">Fimbriimonas ginsengisoli Gsoil 348</name>
    <dbReference type="NCBI Taxonomy" id="661478"/>
    <lineage>
        <taxon>Bacteria</taxon>
        <taxon>Bacillati</taxon>
        <taxon>Armatimonadota</taxon>
        <taxon>Fimbriimonadia</taxon>
        <taxon>Fimbriimonadales</taxon>
        <taxon>Fimbriimonadaceae</taxon>
        <taxon>Fimbriimonas</taxon>
    </lineage>
</organism>
<feature type="transmembrane region" description="Helical" evidence="1">
    <location>
        <begin position="18"/>
        <end position="40"/>
    </location>
</feature>
<name>A0A068NNU8_FIMGI</name>
<keyword evidence="3" id="KW-1185">Reference proteome</keyword>
<reference evidence="2 3" key="1">
    <citation type="journal article" date="2014" name="PLoS ONE">
        <title>The first complete genome sequence of the class fimbriimonadia in the phylum armatimonadetes.</title>
        <authorList>
            <person name="Hu Z.Y."/>
            <person name="Wang Y.Z."/>
            <person name="Im W.T."/>
            <person name="Wang S.Y."/>
            <person name="Zhao G.P."/>
            <person name="Zheng H.J."/>
            <person name="Quan Z.X."/>
        </authorList>
    </citation>
    <scope>NUCLEOTIDE SEQUENCE [LARGE SCALE GENOMIC DNA]</scope>
    <source>
        <strain evidence="2">Gsoil 348</strain>
    </source>
</reference>
<evidence type="ECO:0000313" key="3">
    <source>
        <dbReference type="Proteomes" id="UP000027982"/>
    </source>
</evidence>
<protein>
    <recommendedName>
        <fullName evidence="4">Nicotinamide riboside transporter PnuC</fullName>
    </recommendedName>
</protein>
<evidence type="ECO:0000256" key="1">
    <source>
        <dbReference type="SAM" id="Phobius"/>
    </source>
</evidence>
<dbReference type="KEGG" id="fgi:OP10G_1875"/>
<dbReference type="EMBL" id="CP007139">
    <property type="protein sequence ID" value="AIE85243.1"/>
    <property type="molecule type" value="Genomic_DNA"/>
</dbReference>
<dbReference type="Proteomes" id="UP000027982">
    <property type="component" value="Chromosome"/>
</dbReference>
<dbReference type="AlphaFoldDB" id="A0A068NNU8"/>
<sequence length="81" mass="9164">MGVLELALLGGIFFQQKWAFWVAGLYWGVGLVVIAISYLTDSNAHLLATVNPLNAFQVLIAPVYCWWRLATWRRHSNKASE</sequence>
<accession>A0A068NNU8</accession>